<dbReference type="EMBL" id="LAZR01020174">
    <property type="protein sequence ID" value="KKL89841.1"/>
    <property type="molecule type" value="Genomic_DNA"/>
</dbReference>
<protein>
    <submittedName>
        <fullName evidence="1">Uncharacterized protein</fullName>
    </submittedName>
</protein>
<organism evidence="1">
    <name type="scientific">marine sediment metagenome</name>
    <dbReference type="NCBI Taxonomy" id="412755"/>
    <lineage>
        <taxon>unclassified sequences</taxon>
        <taxon>metagenomes</taxon>
        <taxon>ecological metagenomes</taxon>
    </lineage>
</organism>
<accession>A0A0F9GH27</accession>
<evidence type="ECO:0000313" key="1">
    <source>
        <dbReference type="EMBL" id="KKL89841.1"/>
    </source>
</evidence>
<reference evidence="1" key="1">
    <citation type="journal article" date="2015" name="Nature">
        <title>Complex archaea that bridge the gap between prokaryotes and eukaryotes.</title>
        <authorList>
            <person name="Spang A."/>
            <person name="Saw J.H."/>
            <person name="Jorgensen S.L."/>
            <person name="Zaremba-Niedzwiedzka K."/>
            <person name="Martijn J."/>
            <person name="Lind A.E."/>
            <person name="van Eijk R."/>
            <person name="Schleper C."/>
            <person name="Guy L."/>
            <person name="Ettema T.J."/>
        </authorList>
    </citation>
    <scope>NUCLEOTIDE SEQUENCE</scope>
</reference>
<dbReference type="AlphaFoldDB" id="A0A0F9GH27"/>
<gene>
    <name evidence="1" type="ORF">LCGC14_1910690</name>
</gene>
<name>A0A0F9GH27_9ZZZZ</name>
<proteinExistence type="predicted"/>
<sequence length="182" mass="19806">LGVGTDGPRFDTNDLNGEPILNFVDGGADANIISAITMADFPTDAFTVYMVAKLQDEVQTHDYWGSDGSTPGHLHVVKHFSEELRVWDNAYQAEVVIPDPAAWHIIETKFDTVSGDYVNRVNEGTAVAEAGTERELGNFSLGDSVFGTSDGLYCAEFIVYEVVLSNEDAASIRSYLASRYGL</sequence>
<comment type="caution">
    <text evidence="1">The sequence shown here is derived from an EMBL/GenBank/DDBJ whole genome shotgun (WGS) entry which is preliminary data.</text>
</comment>
<feature type="non-terminal residue" evidence="1">
    <location>
        <position position="1"/>
    </location>
</feature>